<evidence type="ECO:0000313" key="2">
    <source>
        <dbReference type="EMBL" id="KHN44920.1"/>
    </source>
</evidence>
<dbReference type="AlphaFoldDB" id="A0A0B2SIP9"/>
<dbReference type="PANTHER" id="PTHR31635">
    <property type="entry name" value="REVERSE TRANSCRIPTASE DOMAIN-CONTAINING PROTEIN-RELATED"/>
    <property type="match status" value="1"/>
</dbReference>
<feature type="domain" description="Reverse transcriptase" evidence="1">
    <location>
        <begin position="1"/>
        <end position="247"/>
    </location>
</feature>
<feature type="non-terminal residue" evidence="2">
    <location>
        <position position="1"/>
    </location>
</feature>
<dbReference type="Pfam" id="PF00078">
    <property type="entry name" value="RVT_1"/>
    <property type="match status" value="1"/>
</dbReference>
<dbReference type="EC" id="3.1.27.-" evidence="2"/>
<dbReference type="PROSITE" id="PS50878">
    <property type="entry name" value="RT_POL"/>
    <property type="match status" value="1"/>
</dbReference>
<proteinExistence type="predicted"/>
<dbReference type="GO" id="GO:0016787">
    <property type="term" value="F:hydrolase activity"/>
    <property type="evidence" value="ECO:0007669"/>
    <property type="project" value="UniProtKB-KW"/>
</dbReference>
<organism evidence="2">
    <name type="scientific">Glycine soja</name>
    <name type="common">Wild soybean</name>
    <dbReference type="NCBI Taxonomy" id="3848"/>
    <lineage>
        <taxon>Eukaryota</taxon>
        <taxon>Viridiplantae</taxon>
        <taxon>Streptophyta</taxon>
        <taxon>Embryophyta</taxon>
        <taxon>Tracheophyta</taxon>
        <taxon>Spermatophyta</taxon>
        <taxon>Magnoliopsida</taxon>
        <taxon>eudicotyledons</taxon>
        <taxon>Gunneridae</taxon>
        <taxon>Pentapetalae</taxon>
        <taxon>rosids</taxon>
        <taxon>fabids</taxon>
        <taxon>Fabales</taxon>
        <taxon>Fabaceae</taxon>
        <taxon>Papilionoideae</taxon>
        <taxon>50 kb inversion clade</taxon>
        <taxon>NPAAA clade</taxon>
        <taxon>indigoferoid/millettioid clade</taxon>
        <taxon>Phaseoleae</taxon>
        <taxon>Glycine</taxon>
        <taxon>Glycine subgen. Soja</taxon>
    </lineage>
</organism>
<dbReference type="EMBL" id="KN642730">
    <property type="protein sequence ID" value="KHN44920.1"/>
    <property type="molecule type" value="Genomic_DNA"/>
</dbReference>
<accession>A0A0B2SIP9</accession>
<dbReference type="SUPFAM" id="SSF56672">
    <property type="entry name" value="DNA/RNA polymerases"/>
    <property type="match status" value="1"/>
</dbReference>
<evidence type="ECO:0000259" key="1">
    <source>
        <dbReference type="PROSITE" id="PS50878"/>
    </source>
</evidence>
<dbReference type="InterPro" id="IPR043502">
    <property type="entry name" value="DNA/RNA_pol_sf"/>
</dbReference>
<dbReference type="PANTHER" id="PTHR31635:SF196">
    <property type="entry name" value="REVERSE TRANSCRIPTASE DOMAIN-CONTAINING PROTEIN-RELATED"/>
    <property type="match status" value="1"/>
</dbReference>
<name>A0A0B2SIP9_GLYSO</name>
<sequence length="247" mass="28334">LIGGINDIFLSLIPKMDHVEKMTEVRPISLCNVSYKVITKILAHRMRPMMETLVSLCQCSFFPNCQSRNSIVIAQEVFHRMRSRKGSKGWMAIKIDLEKAYDRLSWKFVKDILLDIGCSYNFINIIWYCISSSTMKVLWNGEALDEFQPMRGIRQGDPISPYLFVLCIEHLFQPINIVVENSFWNPIKIARGAPKLSHLAFADDLLLFAEASKDQIEVIKCIMNLFCGSSDQKVSHGKTRIYFSNSV</sequence>
<dbReference type="CDD" id="cd01650">
    <property type="entry name" value="RT_nLTR_like"/>
    <property type="match status" value="1"/>
</dbReference>
<gene>
    <name evidence="2" type="ORF">glysoja_047869</name>
</gene>
<feature type="non-terminal residue" evidence="2">
    <location>
        <position position="247"/>
    </location>
</feature>
<reference evidence="2" key="1">
    <citation type="submission" date="2014-07" db="EMBL/GenBank/DDBJ databases">
        <title>Identification of a novel salt tolerance gene in wild soybean by whole-genome sequencing.</title>
        <authorList>
            <person name="Lam H.-M."/>
            <person name="Qi X."/>
            <person name="Li M.-W."/>
            <person name="Liu X."/>
            <person name="Xie M."/>
            <person name="Ni M."/>
            <person name="Xu X."/>
        </authorList>
    </citation>
    <scope>NUCLEOTIDE SEQUENCE [LARGE SCALE GENOMIC DNA]</scope>
    <source>
        <tissue evidence="2">Root</tissue>
    </source>
</reference>
<keyword evidence="2" id="KW-0378">Hydrolase</keyword>
<dbReference type="InterPro" id="IPR000477">
    <property type="entry name" value="RT_dom"/>
</dbReference>
<dbReference type="Proteomes" id="UP000053555">
    <property type="component" value="Unassembled WGS sequence"/>
</dbReference>
<protein>
    <submittedName>
        <fullName evidence="2">Retrovirus-related Pol polyprotein LINE-1</fullName>
        <ecNumber evidence="2">3.1.27.-</ecNumber>
    </submittedName>
</protein>